<dbReference type="OrthoDB" id="9815708at2"/>
<accession>A0A3G3IJ38</accession>
<dbReference type="RefSeq" id="WP_143108755.1">
    <property type="nucleotide sequence ID" value="NZ_CP024634.1"/>
</dbReference>
<sequence length="160" mass="19059">MMFEKFFDTPGKYQYRYKDCCRDIDLIEQQQNQEHTIVFDVEKKIECFDLKPLVSNIKNVKVCDYVLINHTDKKILFCELKNAKDKSDAIKQLRHSKNIVDCLINILDSNISYKRGYVVINKKSLNKGNTRKKWKLISGKHFKYIYTGRTSINFDKLNYE</sequence>
<name>A0A3G3IJ38_9GAMM</name>
<proteinExistence type="predicted"/>
<dbReference type="EMBL" id="CP024634">
    <property type="protein sequence ID" value="AYQ55867.1"/>
    <property type="molecule type" value="Genomic_DNA"/>
</dbReference>
<protein>
    <submittedName>
        <fullName evidence="1">Uncharacterized protein</fullName>
    </submittedName>
</protein>
<dbReference type="Proteomes" id="UP000278334">
    <property type="component" value="Chromosome"/>
</dbReference>
<gene>
    <name evidence="1" type="ORF">MS2017_0106</name>
</gene>
<dbReference type="KEGG" id="bthg:MS2017_0106"/>
<evidence type="ECO:0000313" key="2">
    <source>
        <dbReference type="Proteomes" id="UP000278334"/>
    </source>
</evidence>
<organism evidence="1 2">
    <name type="scientific">Bathymodiolus thermophilus thioautotrophic gill symbiont</name>
    <dbReference type="NCBI Taxonomy" id="2360"/>
    <lineage>
        <taxon>Bacteria</taxon>
        <taxon>Pseudomonadati</taxon>
        <taxon>Pseudomonadota</taxon>
        <taxon>Gammaproteobacteria</taxon>
        <taxon>sulfur-oxidizing symbionts</taxon>
    </lineage>
</organism>
<evidence type="ECO:0000313" key="1">
    <source>
        <dbReference type="EMBL" id="AYQ55867.1"/>
    </source>
</evidence>
<reference evidence="1 2" key="1">
    <citation type="submission" date="2017-11" db="EMBL/GenBank/DDBJ databases">
        <title>Genome sequence of the bacterial symbiont EPR9N from a vent mussel Bathymodiolus thermophilus.</title>
        <authorList>
            <person name="Won Y.-J."/>
        </authorList>
    </citation>
    <scope>NUCLEOTIDE SEQUENCE [LARGE SCALE GENOMIC DNA]</scope>
    <source>
        <strain evidence="1 2">EPR9N</strain>
    </source>
</reference>
<dbReference type="AlphaFoldDB" id="A0A3G3IJ38"/>